<protein>
    <submittedName>
        <fullName evidence="1">Uncharacterized protein</fullName>
    </submittedName>
</protein>
<proteinExistence type="predicted"/>
<evidence type="ECO:0000313" key="2">
    <source>
        <dbReference type="Proteomes" id="UP001286313"/>
    </source>
</evidence>
<comment type="caution">
    <text evidence="1">The sequence shown here is derived from an EMBL/GenBank/DDBJ whole genome shotgun (WGS) entry which is preliminary data.</text>
</comment>
<dbReference type="Proteomes" id="UP001286313">
    <property type="component" value="Unassembled WGS sequence"/>
</dbReference>
<reference evidence="1" key="1">
    <citation type="submission" date="2023-10" db="EMBL/GenBank/DDBJ databases">
        <title>Genome assemblies of two species of porcelain crab, Petrolisthes cinctipes and Petrolisthes manimaculis (Anomura: Porcellanidae).</title>
        <authorList>
            <person name="Angst P."/>
        </authorList>
    </citation>
    <scope>NUCLEOTIDE SEQUENCE</scope>
    <source>
        <strain evidence="1">PB745_01</strain>
        <tissue evidence="1">Gill</tissue>
    </source>
</reference>
<organism evidence="1 2">
    <name type="scientific">Petrolisthes cinctipes</name>
    <name type="common">Flat porcelain crab</name>
    <dbReference type="NCBI Taxonomy" id="88211"/>
    <lineage>
        <taxon>Eukaryota</taxon>
        <taxon>Metazoa</taxon>
        <taxon>Ecdysozoa</taxon>
        <taxon>Arthropoda</taxon>
        <taxon>Crustacea</taxon>
        <taxon>Multicrustacea</taxon>
        <taxon>Malacostraca</taxon>
        <taxon>Eumalacostraca</taxon>
        <taxon>Eucarida</taxon>
        <taxon>Decapoda</taxon>
        <taxon>Pleocyemata</taxon>
        <taxon>Anomura</taxon>
        <taxon>Galatheoidea</taxon>
        <taxon>Porcellanidae</taxon>
        <taxon>Petrolisthes</taxon>
    </lineage>
</organism>
<dbReference type="AlphaFoldDB" id="A0AAE1EEV2"/>
<dbReference type="EMBL" id="JAWQEG010008826">
    <property type="protein sequence ID" value="KAK3849567.1"/>
    <property type="molecule type" value="Genomic_DNA"/>
</dbReference>
<accession>A0AAE1EEV2</accession>
<sequence>MSRREVEASCLHLTYSPGSVCPRLVSYLQAMIQPLHINKATRKDNPSEMRDLGPTACLPTLQPLPLHNTGLCTVVYMKLPLRTCSLDEKDMEIYLYCHMNQSNDLAISAAAAV</sequence>
<gene>
    <name evidence="1" type="ORF">Pcinc_043683</name>
</gene>
<evidence type="ECO:0000313" key="1">
    <source>
        <dbReference type="EMBL" id="KAK3849567.1"/>
    </source>
</evidence>
<keyword evidence="2" id="KW-1185">Reference proteome</keyword>
<name>A0AAE1EEV2_PETCI</name>